<reference evidence="3" key="1">
    <citation type="submission" date="2021-09" db="EMBL/GenBank/DDBJ databases">
        <title>Genome of Aequorivita sp. strain F64183.</title>
        <authorList>
            <person name="Wang Y."/>
        </authorList>
    </citation>
    <scope>NUCLEOTIDE SEQUENCE</scope>
    <source>
        <strain evidence="3">F64183</strain>
    </source>
</reference>
<dbReference type="CDD" id="cd00293">
    <property type="entry name" value="USP-like"/>
    <property type="match status" value="1"/>
</dbReference>
<dbReference type="Gene3D" id="3.40.50.12370">
    <property type="match status" value="1"/>
</dbReference>
<evidence type="ECO:0000256" key="1">
    <source>
        <dbReference type="ARBA" id="ARBA00008791"/>
    </source>
</evidence>
<comment type="caution">
    <text evidence="3">The sequence shown here is derived from an EMBL/GenBank/DDBJ whole genome shotgun (WGS) entry which is preliminary data.</text>
</comment>
<dbReference type="RefSeq" id="WP_237608970.1">
    <property type="nucleotide sequence ID" value="NZ_JAIRBB010000013.1"/>
</dbReference>
<gene>
    <name evidence="3" type="ORF">K8344_12225</name>
</gene>
<dbReference type="EMBL" id="JAIRBB010000013">
    <property type="protein sequence ID" value="MCG2431891.1"/>
    <property type="molecule type" value="Genomic_DNA"/>
</dbReference>
<evidence type="ECO:0000313" key="4">
    <source>
        <dbReference type="Proteomes" id="UP001139462"/>
    </source>
</evidence>
<dbReference type="InterPro" id="IPR006016">
    <property type="entry name" value="UspA"/>
</dbReference>
<accession>A0A9X1R446</accession>
<sequence>MKNILIPTDFSKNSHNAIRYALDYFADIPVNFYLLHVASIEIQEPNGEGDGFTKSIANVTTLQNASSKLKSLINTCKTSRLNAQHKFYAIEDDLNLVEAIRKQVIAKEIDYILMGTRGMSVSNLKRLGSNTCEVITKVKCSIMVIPGNARFRKISNIAFITDYNNIFRSKIFSTLSDNLELHNSALRVLNIRTHNLGLNSEQTDNKGFLHYSFREKKHSFHFVENKELETGLKNFIETWDISMVSIVAKNLNFIERLLLRPVAKLVSYEPNVPFLVIHE</sequence>
<dbReference type="SUPFAM" id="SSF52402">
    <property type="entry name" value="Adenine nucleotide alpha hydrolases-like"/>
    <property type="match status" value="1"/>
</dbReference>
<comment type="similarity">
    <text evidence="1">Belongs to the universal stress protein A family.</text>
</comment>
<protein>
    <submittedName>
        <fullName evidence="3">Universal stress protein</fullName>
    </submittedName>
</protein>
<dbReference type="AlphaFoldDB" id="A0A9X1R446"/>
<dbReference type="Proteomes" id="UP001139462">
    <property type="component" value="Unassembled WGS sequence"/>
</dbReference>
<organism evidence="3 4">
    <name type="scientific">Aequorivita xiaoshiensis</name>
    <dbReference type="NCBI Taxonomy" id="2874476"/>
    <lineage>
        <taxon>Bacteria</taxon>
        <taxon>Pseudomonadati</taxon>
        <taxon>Bacteroidota</taxon>
        <taxon>Flavobacteriia</taxon>
        <taxon>Flavobacteriales</taxon>
        <taxon>Flavobacteriaceae</taxon>
        <taxon>Aequorivita</taxon>
    </lineage>
</organism>
<evidence type="ECO:0000259" key="2">
    <source>
        <dbReference type="Pfam" id="PF00582"/>
    </source>
</evidence>
<name>A0A9X1R446_9FLAO</name>
<dbReference type="Pfam" id="PF00582">
    <property type="entry name" value="Usp"/>
    <property type="match status" value="1"/>
</dbReference>
<keyword evidence="4" id="KW-1185">Reference proteome</keyword>
<dbReference type="PRINTS" id="PR01438">
    <property type="entry name" value="UNVRSLSTRESS"/>
</dbReference>
<dbReference type="InterPro" id="IPR006015">
    <property type="entry name" value="Universal_stress_UspA"/>
</dbReference>
<proteinExistence type="inferred from homology"/>
<evidence type="ECO:0000313" key="3">
    <source>
        <dbReference type="EMBL" id="MCG2431891.1"/>
    </source>
</evidence>
<feature type="domain" description="UspA" evidence="2">
    <location>
        <begin position="1"/>
        <end position="146"/>
    </location>
</feature>